<dbReference type="AlphaFoldDB" id="A0A3A4ZLG1"/>
<organism evidence="1 2">
    <name type="scientific">candidate division WWE3 bacterium</name>
    <dbReference type="NCBI Taxonomy" id="2053526"/>
    <lineage>
        <taxon>Bacteria</taxon>
        <taxon>Katanobacteria</taxon>
    </lineage>
</organism>
<proteinExistence type="predicted"/>
<dbReference type="Proteomes" id="UP000265540">
    <property type="component" value="Unassembled WGS sequence"/>
</dbReference>
<name>A0A3A4ZLG1_UNCKA</name>
<dbReference type="EMBL" id="QZJF01000012">
    <property type="protein sequence ID" value="RJR27366.1"/>
    <property type="molecule type" value="Genomic_DNA"/>
</dbReference>
<comment type="caution">
    <text evidence="1">The sequence shown here is derived from an EMBL/GenBank/DDBJ whole genome shotgun (WGS) entry which is preliminary data.</text>
</comment>
<accession>A0A3A4ZLG1</accession>
<gene>
    <name evidence="1" type="ORF">C4561_02325</name>
</gene>
<evidence type="ECO:0000313" key="1">
    <source>
        <dbReference type="EMBL" id="RJR27366.1"/>
    </source>
</evidence>
<protein>
    <submittedName>
        <fullName evidence="1">Uncharacterized protein</fullName>
    </submittedName>
</protein>
<reference evidence="1 2" key="1">
    <citation type="journal article" date="2017" name="ISME J.">
        <title>Energy and carbon metabolisms in a deep terrestrial subsurface fluid microbial community.</title>
        <authorList>
            <person name="Momper L."/>
            <person name="Jungbluth S.P."/>
            <person name="Lee M.D."/>
            <person name="Amend J.P."/>
        </authorList>
    </citation>
    <scope>NUCLEOTIDE SEQUENCE [LARGE SCALE GENOMIC DNA]</scope>
    <source>
        <strain evidence="1">SURF_46</strain>
    </source>
</reference>
<evidence type="ECO:0000313" key="2">
    <source>
        <dbReference type="Proteomes" id="UP000265540"/>
    </source>
</evidence>
<sequence>MPVETQLPRELLEFQENITTLAAGVENDPKFTPKNPIPKSTSAVVPTEFTVESIVEMPREEWTNFSLSQDMITRLSEVEVVELINLDSPVVLYEVLKQEAKPESAQHVVSTYEKWMSSENKSLTRELTKNEDKRSTAHRYMLRHAVGLKKILEWMESLDEPSRTEAATKILVNSAVRWLIDTQIINSDAPYESWPMGAKVGYARVVGAVADTMDERMKSFDDQEHLIQIGQEVSANLPEIYNYQRAFNEVMSGCACEAVVKKFIEERMDHQVDTSDSREDALNGFDLKVYGGNNTFYLDIKTSGYLDVVAIGKGEEETPFTFRDSGGTVDLESCKTPRSLIEFAQRGNMCLSVRVPLSKFFEDAEMQDHLKAKLDHAFEVLERRKDIRSNG</sequence>